<dbReference type="InterPro" id="IPR035979">
    <property type="entry name" value="RBD_domain_sf"/>
</dbReference>
<dbReference type="EMBL" id="JAUESC010000004">
    <property type="protein sequence ID" value="KAK0598606.1"/>
    <property type="molecule type" value="Genomic_DNA"/>
</dbReference>
<evidence type="ECO:0000256" key="1">
    <source>
        <dbReference type="ARBA" id="ARBA00022884"/>
    </source>
</evidence>
<dbReference type="Gene3D" id="3.30.70.330">
    <property type="match status" value="2"/>
</dbReference>
<evidence type="ECO:0000256" key="2">
    <source>
        <dbReference type="PROSITE-ProRule" id="PRU00176"/>
    </source>
</evidence>
<dbReference type="PANTHER" id="PTHR10501">
    <property type="entry name" value="U1 SMALL NUCLEAR RIBONUCLEOPROTEIN A/U2 SMALL NUCLEAR RIBONUCLEOPROTEIN B"/>
    <property type="match status" value="1"/>
</dbReference>
<keyword evidence="6" id="KW-1185">Reference proteome</keyword>
<name>A0AA39SIC8_ACESA</name>
<organism evidence="5 6">
    <name type="scientific">Acer saccharum</name>
    <name type="common">Sugar maple</name>
    <dbReference type="NCBI Taxonomy" id="4024"/>
    <lineage>
        <taxon>Eukaryota</taxon>
        <taxon>Viridiplantae</taxon>
        <taxon>Streptophyta</taxon>
        <taxon>Embryophyta</taxon>
        <taxon>Tracheophyta</taxon>
        <taxon>Spermatophyta</taxon>
        <taxon>Magnoliopsida</taxon>
        <taxon>eudicotyledons</taxon>
        <taxon>Gunneridae</taxon>
        <taxon>Pentapetalae</taxon>
        <taxon>rosids</taxon>
        <taxon>malvids</taxon>
        <taxon>Sapindales</taxon>
        <taxon>Sapindaceae</taxon>
        <taxon>Hippocastanoideae</taxon>
        <taxon>Acereae</taxon>
        <taxon>Acer</taxon>
    </lineage>
</organism>
<dbReference type="SUPFAM" id="SSF54928">
    <property type="entry name" value="RNA-binding domain, RBD"/>
    <property type="match status" value="1"/>
</dbReference>
<dbReference type="GO" id="GO:0003723">
    <property type="term" value="F:RNA binding"/>
    <property type="evidence" value="ECO:0007669"/>
    <property type="project" value="UniProtKB-UniRule"/>
</dbReference>
<gene>
    <name evidence="5" type="ORF">LWI29_036248</name>
</gene>
<reference evidence="5" key="1">
    <citation type="journal article" date="2022" name="Plant J.">
        <title>Strategies of tolerance reflected in two North American maple genomes.</title>
        <authorList>
            <person name="McEvoy S.L."/>
            <person name="Sezen U.U."/>
            <person name="Trouern-Trend A."/>
            <person name="McMahon S.M."/>
            <person name="Schaberg P.G."/>
            <person name="Yang J."/>
            <person name="Wegrzyn J.L."/>
            <person name="Swenson N.G."/>
        </authorList>
    </citation>
    <scope>NUCLEOTIDE SEQUENCE</scope>
    <source>
        <strain evidence="5">NS2018</strain>
    </source>
</reference>
<sequence>MFNCRAPRLAPEIVQSVRLHDGDVAAPPLYRLQEHDGDGRVVGAHFDAVVLEGAAVNAVVALLDGAVVVVVHAVVMNTNNLSTLGQPLAREIHNLFRRKPGFDSSQLKYTGRGNQVVAFATFFNHQTAIAAMHSLNGVKFDPQAGSVLHIELARSNSRKKRNPGSGAYVVIDERTKTAANTHETSSADGGSDADDASAADNDDSDNKSDSVDANRETEADADNAVAAVNLQEQSEKTFEGGVQPCSTLFIANLGPNCTEDEQVLSLYPGFSMLKLRAKGGMPVAFADYEEIEQANRVMEELQGSMLPSSDRGGMHIEYARSKMRKF</sequence>
<accession>A0AA39SIC8</accession>
<dbReference type="InterPro" id="IPR000504">
    <property type="entry name" value="RRM_dom"/>
</dbReference>
<evidence type="ECO:0000313" key="6">
    <source>
        <dbReference type="Proteomes" id="UP001168877"/>
    </source>
</evidence>
<feature type="region of interest" description="Disordered" evidence="3">
    <location>
        <begin position="155"/>
        <end position="221"/>
    </location>
</feature>
<evidence type="ECO:0000259" key="4">
    <source>
        <dbReference type="PROSITE" id="PS50102"/>
    </source>
</evidence>
<dbReference type="Proteomes" id="UP001168877">
    <property type="component" value="Unassembled WGS sequence"/>
</dbReference>
<dbReference type="InterPro" id="IPR012677">
    <property type="entry name" value="Nucleotide-bd_a/b_plait_sf"/>
</dbReference>
<evidence type="ECO:0000313" key="5">
    <source>
        <dbReference type="EMBL" id="KAK0598606.1"/>
    </source>
</evidence>
<comment type="caution">
    <text evidence="5">The sequence shown here is derived from an EMBL/GenBank/DDBJ whole genome shotgun (WGS) entry which is preliminary data.</text>
</comment>
<keyword evidence="1 2" id="KW-0694">RNA-binding</keyword>
<reference evidence="5" key="2">
    <citation type="submission" date="2023-06" db="EMBL/GenBank/DDBJ databases">
        <authorList>
            <person name="Swenson N.G."/>
            <person name="Wegrzyn J.L."/>
            <person name="Mcevoy S.L."/>
        </authorList>
    </citation>
    <scope>NUCLEOTIDE SEQUENCE</scope>
    <source>
        <strain evidence="5">NS2018</strain>
        <tissue evidence="5">Leaf</tissue>
    </source>
</reference>
<protein>
    <recommendedName>
        <fullName evidence="4">RRM domain-containing protein</fullName>
    </recommendedName>
</protein>
<feature type="compositionally biased region" description="Acidic residues" evidence="3">
    <location>
        <begin position="191"/>
        <end position="203"/>
    </location>
</feature>
<dbReference type="AlphaFoldDB" id="A0AA39SIC8"/>
<dbReference type="PROSITE" id="PS50102">
    <property type="entry name" value="RRM"/>
    <property type="match status" value="1"/>
</dbReference>
<evidence type="ECO:0000256" key="3">
    <source>
        <dbReference type="SAM" id="MobiDB-lite"/>
    </source>
</evidence>
<proteinExistence type="predicted"/>
<feature type="domain" description="RRM" evidence="4">
    <location>
        <begin position="246"/>
        <end position="321"/>
    </location>
</feature>
<feature type="compositionally biased region" description="Basic and acidic residues" evidence="3">
    <location>
        <begin position="204"/>
        <end position="218"/>
    </location>
</feature>